<evidence type="ECO:0000259" key="20">
    <source>
        <dbReference type="PROSITE" id="PS51194"/>
    </source>
</evidence>
<evidence type="ECO:0000259" key="18">
    <source>
        <dbReference type="PROSITE" id="PS50967"/>
    </source>
</evidence>
<dbReference type="AlphaFoldDB" id="A0A3N0BHE0"/>
<dbReference type="GO" id="GO:0006260">
    <property type="term" value="P:DNA replication"/>
    <property type="evidence" value="ECO:0007669"/>
    <property type="project" value="InterPro"/>
</dbReference>
<dbReference type="GO" id="GO:0006310">
    <property type="term" value="P:DNA recombination"/>
    <property type="evidence" value="ECO:0007669"/>
    <property type="project" value="InterPro"/>
</dbReference>
<organism evidence="21 22">
    <name type="scientific">Paraeggerthella hongkongensis</name>
    <dbReference type="NCBI Taxonomy" id="230658"/>
    <lineage>
        <taxon>Bacteria</taxon>
        <taxon>Bacillati</taxon>
        <taxon>Actinomycetota</taxon>
        <taxon>Coriobacteriia</taxon>
        <taxon>Eggerthellales</taxon>
        <taxon>Eggerthellaceae</taxon>
        <taxon>Paraeggerthella</taxon>
    </lineage>
</organism>
<dbReference type="InterPro" id="IPR018982">
    <property type="entry name" value="RQC_domain"/>
</dbReference>
<evidence type="ECO:0000256" key="11">
    <source>
        <dbReference type="ARBA" id="ARBA00023204"/>
    </source>
</evidence>
<dbReference type="InterPro" id="IPR010997">
    <property type="entry name" value="HRDC-like_sf"/>
</dbReference>
<sequence>MMNAAAAQAALKSHFGYESFRPGQQGVVDAILLGRDALAVMPTGAGKSVCYQVPGIVLGGLTLVVSPLVSLMGDQVRALIEAGVRGAYLNSTLTPGQQATVLRRALEGAYQIMYVAPERLSDPRFIEFAREARIPLVAVDEAHCVSQWGQDFRPSYLAVGDFIAQLPQRPVVAAFTATATARVRGDIARLLDLRDPYEAVTGFDRPNLSFGVERLEPKRKLARIAAYVLDHPLDGGIVYCSTRKDVDKVHAALLETGVRAVRYHAGMPAAARAESQRAFIVDDAPVMVATNAFGMGIDKSNVRYVIHHNMPGSIEAYYQEAGRAGRDGEPSECLLFWSDGDVSTCRFFIEQESGNEELAPEESEAVRASRRRLLEAMCGYCHTTDCLRAYILRYFGEQSSQVVSNVSEEGPGAEDCGESPMKRPSGREEGLEPQDSAPGPSVASGSSDCRQAVGTCCSNCAGAFEAVDVTATARAVMRCVQELRGRFGKGMVVDVLRGSKVAKVLEMHLDEAASYGTVDASVAQVKEIIELLAAGGYLSITEGSYPTVGLGPRAREAAEDGFSLTMKRVSRKPERSRERSAGGRAFGSSGSSALGEVDSSLFERLRALRKRLADEAGKPPYIVFSDAALRDMCVKKPANDEEFLEVSGVGATKLARYGQAFLAEIAAWERGEE</sequence>
<keyword evidence="11" id="KW-0234">DNA repair</keyword>
<dbReference type="Pfam" id="PF16124">
    <property type="entry name" value="RecQ_Zn_bind"/>
    <property type="match status" value="1"/>
</dbReference>
<dbReference type="GO" id="GO:0046872">
    <property type="term" value="F:metal ion binding"/>
    <property type="evidence" value="ECO:0007669"/>
    <property type="project" value="UniProtKB-KW"/>
</dbReference>
<feature type="compositionally biased region" description="Basic and acidic residues" evidence="17">
    <location>
        <begin position="571"/>
        <end position="581"/>
    </location>
</feature>
<evidence type="ECO:0000256" key="1">
    <source>
        <dbReference type="ARBA" id="ARBA00001946"/>
    </source>
</evidence>
<dbReference type="InterPro" id="IPR001650">
    <property type="entry name" value="Helicase_C-like"/>
</dbReference>
<dbReference type="NCBIfam" id="TIGR00614">
    <property type="entry name" value="recQ_fam"/>
    <property type="match status" value="1"/>
</dbReference>
<dbReference type="GO" id="GO:0043590">
    <property type="term" value="C:bacterial nucleoid"/>
    <property type="evidence" value="ECO:0007669"/>
    <property type="project" value="TreeGrafter"/>
</dbReference>
<evidence type="ECO:0000313" key="21">
    <source>
        <dbReference type="EMBL" id="RNL46890.1"/>
    </source>
</evidence>
<keyword evidence="9" id="KW-0067">ATP-binding</keyword>
<dbReference type="CDD" id="cd18794">
    <property type="entry name" value="SF2_C_RecQ"/>
    <property type="match status" value="1"/>
</dbReference>
<accession>A0A3N0BHE0</accession>
<keyword evidence="12" id="KW-0413">Isomerase</keyword>
<evidence type="ECO:0000256" key="13">
    <source>
        <dbReference type="ARBA" id="ARBA00034617"/>
    </source>
</evidence>
<evidence type="ECO:0000256" key="6">
    <source>
        <dbReference type="ARBA" id="ARBA00022763"/>
    </source>
</evidence>
<dbReference type="Pfam" id="PF09382">
    <property type="entry name" value="RQC"/>
    <property type="match status" value="1"/>
</dbReference>
<dbReference type="GO" id="GO:0009378">
    <property type="term" value="F:four-way junction helicase activity"/>
    <property type="evidence" value="ECO:0007669"/>
    <property type="project" value="TreeGrafter"/>
</dbReference>
<dbReference type="FunFam" id="1.10.150.80:FF:000002">
    <property type="entry name" value="ATP-dependent DNA helicase RecQ"/>
    <property type="match status" value="1"/>
</dbReference>
<evidence type="ECO:0000256" key="2">
    <source>
        <dbReference type="ARBA" id="ARBA00001947"/>
    </source>
</evidence>
<evidence type="ECO:0000256" key="7">
    <source>
        <dbReference type="ARBA" id="ARBA00022801"/>
    </source>
</evidence>
<keyword evidence="22" id="KW-1185">Reference proteome</keyword>
<evidence type="ECO:0000256" key="8">
    <source>
        <dbReference type="ARBA" id="ARBA00022806"/>
    </source>
</evidence>
<evidence type="ECO:0000256" key="10">
    <source>
        <dbReference type="ARBA" id="ARBA00023125"/>
    </source>
</evidence>
<evidence type="ECO:0000256" key="14">
    <source>
        <dbReference type="ARBA" id="ARBA00034808"/>
    </source>
</evidence>
<keyword evidence="5" id="KW-0547">Nucleotide-binding</keyword>
<comment type="catalytic activity">
    <reaction evidence="13">
        <text>Couples ATP hydrolysis with the unwinding of duplex DNA by translocating in the 3'-5' direction.</text>
        <dbReference type="EC" id="5.6.2.4"/>
    </reaction>
</comment>
<dbReference type="GO" id="GO:0016787">
    <property type="term" value="F:hydrolase activity"/>
    <property type="evidence" value="ECO:0007669"/>
    <property type="project" value="UniProtKB-KW"/>
</dbReference>
<dbReference type="SUPFAM" id="SSF52540">
    <property type="entry name" value="P-loop containing nucleoside triphosphate hydrolases"/>
    <property type="match status" value="1"/>
</dbReference>
<feature type="compositionally biased region" description="Low complexity" evidence="17">
    <location>
        <begin position="435"/>
        <end position="444"/>
    </location>
</feature>
<dbReference type="InterPro" id="IPR036390">
    <property type="entry name" value="WH_DNA-bd_sf"/>
</dbReference>
<dbReference type="InterPro" id="IPR044876">
    <property type="entry name" value="HRDC_dom_sf"/>
</dbReference>
<evidence type="ECO:0000313" key="22">
    <source>
        <dbReference type="Proteomes" id="UP000278632"/>
    </source>
</evidence>
<dbReference type="SUPFAM" id="SSF47819">
    <property type="entry name" value="HRDC-like"/>
    <property type="match status" value="1"/>
</dbReference>
<dbReference type="GO" id="GO:0043138">
    <property type="term" value="F:3'-5' DNA helicase activity"/>
    <property type="evidence" value="ECO:0007669"/>
    <property type="project" value="UniProtKB-EC"/>
</dbReference>
<dbReference type="SMART" id="SM00490">
    <property type="entry name" value="HELICc"/>
    <property type="match status" value="1"/>
</dbReference>
<evidence type="ECO:0000256" key="15">
    <source>
        <dbReference type="ARBA" id="ARBA00044535"/>
    </source>
</evidence>
<dbReference type="GO" id="GO:0006281">
    <property type="term" value="P:DNA repair"/>
    <property type="evidence" value="ECO:0007669"/>
    <property type="project" value="UniProtKB-KW"/>
</dbReference>
<evidence type="ECO:0000256" key="9">
    <source>
        <dbReference type="ARBA" id="ARBA00022840"/>
    </source>
</evidence>
<evidence type="ECO:0000256" key="4">
    <source>
        <dbReference type="ARBA" id="ARBA00022723"/>
    </source>
</evidence>
<feature type="region of interest" description="Disordered" evidence="17">
    <location>
        <begin position="405"/>
        <end position="444"/>
    </location>
</feature>
<dbReference type="EMBL" id="QICD01000005">
    <property type="protein sequence ID" value="RNL46890.1"/>
    <property type="molecule type" value="Genomic_DNA"/>
</dbReference>
<dbReference type="Pfam" id="PF00270">
    <property type="entry name" value="DEAD"/>
    <property type="match status" value="1"/>
</dbReference>
<gene>
    <name evidence="21" type="ORF">DMP08_04200</name>
</gene>
<dbReference type="CDD" id="cd17920">
    <property type="entry name" value="DEXHc_RecQ"/>
    <property type="match status" value="1"/>
</dbReference>
<dbReference type="InterPro" id="IPR011545">
    <property type="entry name" value="DEAD/DEAH_box_helicase_dom"/>
</dbReference>
<feature type="region of interest" description="Disordered" evidence="17">
    <location>
        <begin position="568"/>
        <end position="591"/>
    </location>
</feature>
<dbReference type="Gene3D" id="1.10.10.10">
    <property type="entry name" value="Winged helix-like DNA-binding domain superfamily/Winged helix DNA-binding domain"/>
    <property type="match status" value="1"/>
</dbReference>
<dbReference type="GO" id="GO:0003677">
    <property type="term" value="F:DNA binding"/>
    <property type="evidence" value="ECO:0007669"/>
    <property type="project" value="UniProtKB-KW"/>
</dbReference>
<reference evidence="22" key="1">
    <citation type="submission" date="2018-05" db="EMBL/GenBank/DDBJ databases">
        <title>Genome Sequencing of selected type strains of the family Eggerthellaceae.</title>
        <authorList>
            <person name="Danylec N."/>
            <person name="Stoll D.A."/>
            <person name="Doetsch A."/>
            <person name="Huch M."/>
        </authorList>
    </citation>
    <scope>NUCLEOTIDE SEQUENCE [LARGE SCALE GENOMIC DNA]</scope>
    <source>
        <strain evidence="22">DSM 16106</strain>
    </source>
</reference>
<dbReference type="InterPro" id="IPR036388">
    <property type="entry name" value="WH-like_DNA-bd_sf"/>
</dbReference>
<dbReference type="GO" id="GO:0005524">
    <property type="term" value="F:ATP binding"/>
    <property type="evidence" value="ECO:0007669"/>
    <property type="project" value="UniProtKB-KW"/>
</dbReference>
<dbReference type="PROSITE" id="PS51194">
    <property type="entry name" value="HELICASE_CTER"/>
    <property type="match status" value="1"/>
</dbReference>
<dbReference type="Pfam" id="PF00271">
    <property type="entry name" value="Helicase_C"/>
    <property type="match status" value="1"/>
</dbReference>
<name>A0A3N0BHE0_9ACTN</name>
<dbReference type="EC" id="5.6.2.4" evidence="14"/>
<dbReference type="FunFam" id="3.40.50.300:FF:001389">
    <property type="entry name" value="ATP-dependent DNA helicase RecQ"/>
    <property type="match status" value="1"/>
</dbReference>
<keyword evidence="4" id="KW-0479">Metal-binding</keyword>
<dbReference type="SUPFAM" id="SSF46785">
    <property type="entry name" value="Winged helix' DNA-binding domain"/>
    <property type="match status" value="1"/>
</dbReference>
<dbReference type="OrthoDB" id="9760034at2"/>
<dbReference type="RefSeq" id="WP_123191719.1">
    <property type="nucleotide sequence ID" value="NZ_QICD01000005.1"/>
</dbReference>
<evidence type="ECO:0000256" key="12">
    <source>
        <dbReference type="ARBA" id="ARBA00023235"/>
    </source>
</evidence>
<dbReference type="InterPro" id="IPR032284">
    <property type="entry name" value="RecQ_Zn-bd"/>
</dbReference>
<feature type="domain" description="Helicase C-terminal" evidence="20">
    <location>
        <begin position="220"/>
        <end position="367"/>
    </location>
</feature>
<comment type="cofactor">
    <cofactor evidence="1">
        <name>Mg(2+)</name>
        <dbReference type="ChEBI" id="CHEBI:18420"/>
    </cofactor>
</comment>
<dbReference type="PANTHER" id="PTHR13710:SF105">
    <property type="entry name" value="ATP-DEPENDENT DNA HELICASE Q1"/>
    <property type="match status" value="1"/>
</dbReference>
<dbReference type="Pfam" id="PF00570">
    <property type="entry name" value="HRDC"/>
    <property type="match status" value="1"/>
</dbReference>
<evidence type="ECO:0000256" key="16">
    <source>
        <dbReference type="ARBA" id="ARBA00044550"/>
    </source>
</evidence>
<evidence type="ECO:0000256" key="5">
    <source>
        <dbReference type="ARBA" id="ARBA00022741"/>
    </source>
</evidence>
<keyword evidence="10" id="KW-0238">DNA-binding</keyword>
<dbReference type="InterPro" id="IPR027417">
    <property type="entry name" value="P-loop_NTPase"/>
</dbReference>
<dbReference type="Gene3D" id="1.10.150.80">
    <property type="entry name" value="HRDC domain"/>
    <property type="match status" value="1"/>
</dbReference>
<keyword evidence="7" id="KW-0378">Hydrolase</keyword>
<comment type="caution">
    <text evidence="21">The sequence shown here is derived from an EMBL/GenBank/DDBJ whole genome shotgun (WGS) entry which is preliminary data.</text>
</comment>
<dbReference type="InterPro" id="IPR002121">
    <property type="entry name" value="HRDC_dom"/>
</dbReference>
<dbReference type="PROSITE" id="PS50967">
    <property type="entry name" value="HRDC"/>
    <property type="match status" value="1"/>
</dbReference>
<comment type="cofactor">
    <cofactor evidence="2">
        <name>Zn(2+)</name>
        <dbReference type="ChEBI" id="CHEBI:29105"/>
    </cofactor>
</comment>
<dbReference type="SMART" id="SM00341">
    <property type="entry name" value="HRDC"/>
    <property type="match status" value="1"/>
</dbReference>
<feature type="domain" description="Helicase ATP-binding" evidence="19">
    <location>
        <begin position="28"/>
        <end position="197"/>
    </location>
</feature>
<dbReference type="SMART" id="SM00956">
    <property type="entry name" value="RQC"/>
    <property type="match status" value="1"/>
</dbReference>
<dbReference type="Proteomes" id="UP000278632">
    <property type="component" value="Unassembled WGS sequence"/>
</dbReference>
<comment type="similarity">
    <text evidence="3">Belongs to the helicase family. RecQ subfamily.</text>
</comment>
<keyword evidence="8 21" id="KW-0347">Helicase</keyword>
<dbReference type="PROSITE" id="PS51192">
    <property type="entry name" value="HELICASE_ATP_BIND_1"/>
    <property type="match status" value="1"/>
</dbReference>
<keyword evidence="6" id="KW-0227">DNA damage</keyword>
<proteinExistence type="inferred from homology"/>
<evidence type="ECO:0000256" key="17">
    <source>
        <dbReference type="SAM" id="MobiDB-lite"/>
    </source>
</evidence>
<dbReference type="Gene3D" id="3.40.50.300">
    <property type="entry name" value="P-loop containing nucleotide triphosphate hydrolases"/>
    <property type="match status" value="2"/>
</dbReference>
<dbReference type="InterPro" id="IPR004589">
    <property type="entry name" value="DNA_helicase_ATP-dep_RecQ"/>
</dbReference>
<feature type="domain" description="HRDC" evidence="18">
    <location>
        <begin position="595"/>
        <end position="673"/>
    </location>
</feature>
<evidence type="ECO:0000256" key="3">
    <source>
        <dbReference type="ARBA" id="ARBA00005446"/>
    </source>
</evidence>
<feature type="compositionally biased region" description="Low complexity" evidence="17">
    <location>
        <begin position="582"/>
        <end position="591"/>
    </location>
</feature>
<dbReference type="SMART" id="SM00487">
    <property type="entry name" value="DEXDc"/>
    <property type="match status" value="1"/>
</dbReference>
<dbReference type="GO" id="GO:0030894">
    <property type="term" value="C:replisome"/>
    <property type="evidence" value="ECO:0007669"/>
    <property type="project" value="TreeGrafter"/>
</dbReference>
<dbReference type="PANTHER" id="PTHR13710">
    <property type="entry name" value="DNA HELICASE RECQ FAMILY MEMBER"/>
    <property type="match status" value="1"/>
</dbReference>
<dbReference type="InterPro" id="IPR014001">
    <property type="entry name" value="Helicase_ATP-bd"/>
</dbReference>
<evidence type="ECO:0000259" key="19">
    <source>
        <dbReference type="PROSITE" id="PS51192"/>
    </source>
</evidence>
<dbReference type="GO" id="GO:0005737">
    <property type="term" value="C:cytoplasm"/>
    <property type="evidence" value="ECO:0007669"/>
    <property type="project" value="TreeGrafter"/>
</dbReference>
<protein>
    <recommendedName>
        <fullName evidence="15">ATP-dependent DNA helicase RecQ</fullName>
        <ecNumber evidence="14">5.6.2.4</ecNumber>
    </recommendedName>
    <alternativeName>
        <fullName evidence="16">DNA 3'-5' helicase RecQ</fullName>
    </alternativeName>
</protein>